<dbReference type="AlphaFoldDB" id="A0A174GV55"/>
<evidence type="ECO:0000313" key="2">
    <source>
        <dbReference type="EMBL" id="CUO64729.1"/>
    </source>
</evidence>
<reference evidence="2 3" key="1">
    <citation type="submission" date="2015-09" db="EMBL/GenBank/DDBJ databases">
        <authorList>
            <consortium name="Pathogen Informatics"/>
        </authorList>
    </citation>
    <scope>NUCLEOTIDE SEQUENCE [LARGE SCALE GENOMIC DNA]</scope>
    <source>
        <strain evidence="2 3">2789STDY5608850</strain>
    </source>
</reference>
<proteinExistence type="predicted"/>
<evidence type="ECO:0000256" key="1">
    <source>
        <dbReference type="SAM" id="Phobius"/>
    </source>
</evidence>
<dbReference type="EMBL" id="CYZE01000009">
    <property type="protein sequence ID" value="CUO64729.1"/>
    <property type="molecule type" value="Genomic_DNA"/>
</dbReference>
<sequence>MVTWIAANAATIMISLILLVLTGLAIRSVYKNRGTCSCGSKSGCGGQCSCCHGCAPGHKPRS</sequence>
<dbReference type="RefSeq" id="WP_081034280.1">
    <property type="nucleotide sequence ID" value="NZ_CABIXC010000009.1"/>
</dbReference>
<feature type="transmembrane region" description="Helical" evidence="1">
    <location>
        <begin position="6"/>
        <end position="26"/>
    </location>
</feature>
<dbReference type="GeneID" id="86063221"/>
<dbReference type="Proteomes" id="UP000095651">
    <property type="component" value="Unassembled WGS sequence"/>
</dbReference>
<keyword evidence="1" id="KW-0472">Membrane</keyword>
<keyword evidence="1" id="KW-0812">Transmembrane</keyword>
<gene>
    <name evidence="2" type="ORF">ERS852407_03476</name>
</gene>
<organism evidence="2 3">
    <name type="scientific">Hungatella hathewayi</name>
    <dbReference type="NCBI Taxonomy" id="154046"/>
    <lineage>
        <taxon>Bacteria</taxon>
        <taxon>Bacillati</taxon>
        <taxon>Bacillota</taxon>
        <taxon>Clostridia</taxon>
        <taxon>Lachnospirales</taxon>
        <taxon>Lachnospiraceae</taxon>
        <taxon>Hungatella</taxon>
    </lineage>
</organism>
<name>A0A174GV55_9FIRM</name>
<accession>A0A174GV55</accession>
<evidence type="ECO:0000313" key="3">
    <source>
        <dbReference type="Proteomes" id="UP000095651"/>
    </source>
</evidence>
<keyword evidence="1" id="KW-1133">Transmembrane helix</keyword>
<evidence type="ECO:0008006" key="4">
    <source>
        <dbReference type="Google" id="ProtNLM"/>
    </source>
</evidence>
<protein>
    <recommendedName>
        <fullName evidence="4">FeoB-associated Cys-rich membrane protein</fullName>
    </recommendedName>
</protein>